<dbReference type="AlphaFoldDB" id="A0A173RZ01"/>
<evidence type="ECO:0000313" key="2">
    <source>
        <dbReference type="EMBL" id="MTK20450.1"/>
    </source>
</evidence>
<accession>A0A173RZ01</accession>
<feature type="domain" description="Calcineurin-like phosphoesterase" evidence="1">
    <location>
        <begin position="48"/>
        <end position="212"/>
    </location>
</feature>
<reference evidence="2 3" key="1">
    <citation type="journal article" date="2019" name="Nat. Med.">
        <title>A library of human gut bacterial isolates paired with longitudinal multiomics data enables mechanistic microbiome research.</title>
        <authorList>
            <person name="Poyet M."/>
            <person name="Groussin M."/>
            <person name="Gibbons S.M."/>
            <person name="Avila-Pacheco J."/>
            <person name="Jiang X."/>
            <person name="Kearney S.M."/>
            <person name="Perrotta A.R."/>
            <person name="Berdy B."/>
            <person name="Zhao S."/>
            <person name="Lieberman T.D."/>
            <person name="Swanson P.K."/>
            <person name="Smith M."/>
            <person name="Roesemann S."/>
            <person name="Alexander J.E."/>
            <person name="Rich S.A."/>
            <person name="Livny J."/>
            <person name="Vlamakis H."/>
            <person name="Clish C."/>
            <person name="Bullock K."/>
            <person name="Deik A."/>
            <person name="Scott J."/>
            <person name="Pierce K.A."/>
            <person name="Xavier R.J."/>
            <person name="Alm E.J."/>
        </authorList>
    </citation>
    <scope>NUCLEOTIDE SEQUENCE [LARGE SCALE GENOMIC DNA]</scope>
    <source>
        <strain evidence="2 3">BIOML-A198</strain>
    </source>
</reference>
<name>A0A173RZ01_9FIRM</name>
<dbReference type="EMBL" id="WMQE01000005">
    <property type="protein sequence ID" value="MTK20450.1"/>
    <property type="molecule type" value="Genomic_DNA"/>
</dbReference>
<sequence>MRLMAKLFGILMVVGILIGFYSAYVEPHLLRVKQYDMKFEQVAGNPITVVQFSDTHVGDFFTTEDLKKVVDKINEQQADLVLFTGDLMDNAAEYDGSIDEIATILSKIKATNGKYAVFGNRDYGGGAERFYEDLMESAGFEVLVNSSRTLEVKGTTISLFGADDALIGYYNSNKTMQGISNDHLNLLLIHEPDLISDFLSYPIDLATAGHSHGGQVYIPFYGPLLTTALAEDYVRGLYDFGNNRKTLLYVNTGIGNTKVPFRLFNVPQISVFKLEKAE</sequence>
<dbReference type="SUPFAM" id="SSF56300">
    <property type="entry name" value="Metallo-dependent phosphatases"/>
    <property type="match status" value="1"/>
</dbReference>
<comment type="caution">
    <text evidence="2">The sequence shown here is derived from an EMBL/GenBank/DDBJ whole genome shotgun (WGS) entry which is preliminary data.</text>
</comment>
<dbReference type="Gene3D" id="3.60.21.10">
    <property type="match status" value="1"/>
</dbReference>
<dbReference type="PANTHER" id="PTHR31302">
    <property type="entry name" value="TRANSMEMBRANE PROTEIN WITH METALLOPHOSPHOESTERASE DOMAIN-RELATED"/>
    <property type="match status" value="1"/>
</dbReference>
<dbReference type="CDD" id="cd07385">
    <property type="entry name" value="MPP_YkuE_C"/>
    <property type="match status" value="1"/>
</dbReference>
<dbReference type="InterPro" id="IPR004843">
    <property type="entry name" value="Calcineurin-like_PHP"/>
</dbReference>
<dbReference type="RefSeq" id="WP_006783918.1">
    <property type="nucleotide sequence ID" value="NZ_CABJBH010000022.1"/>
</dbReference>
<dbReference type="PANTHER" id="PTHR31302:SF25">
    <property type="entry name" value="PHOSPHOESTERASE"/>
    <property type="match status" value="1"/>
</dbReference>
<dbReference type="OrthoDB" id="9780884at2"/>
<dbReference type="GeneID" id="60058193"/>
<gene>
    <name evidence="2" type="ORF">GMA92_03225</name>
</gene>
<dbReference type="Proteomes" id="UP000487649">
    <property type="component" value="Unassembled WGS sequence"/>
</dbReference>
<protein>
    <submittedName>
        <fullName evidence="2">Metallophosphoesterase</fullName>
    </submittedName>
</protein>
<dbReference type="Pfam" id="PF00149">
    <property type="entry name" value="Metallophos"/>
    <property type="match status" value="1"/>
</dbReference>
<dbReference type="GO" id="GO:0016020">
    <property type="term" value="C:membrane"/>
    <property type="evidence" value="ECO:0007669"/>
    <property type="project" value="GOC"/>
</dbReference>
<evidence type="ECO:0000259" key="1">
    <source>
        <dbReference type="Pfam" id="PF00149"/>
    </source>
</evidence>
<dbReference type="InterPro" id="IPR029052">
    <property type="entry name" value="Metallo-depent_PP-like"/>
</dbReference>
<dbReference type="InterPro" id="IPR051158">
    <property type="entry name" value="Metallophosphoesterase_sf"/>
</dbReference>
<dbReference type="GO" id="GO:0008758">
    <property type="term" value="F:UDP-2,3-diacylglucosamine hydrolase activity"/>
    <property type="evidence" value="ECO:0007669"/>
    <property type="project" value="TreeGrafter"/>
</dbReference>
<organism evidence="2 3">
    <name type="scientific">Turicibacter sanguinis</name>
    <dbReference type="NCBI Taxonomy" id="154288"/>
    <lineage>
        <taxon>Bacteria</taxon>
        <taxon>Bacillati</taxon>
        <taxon>Bacillota</taxon>
        <taxon>Erysipelotrichia</taxon>
        <taxon>Erysipelotrichales</taxon>
        <taxon>Turicibacteraceae</taxon>
        <taxon>Turicibacter</taxon>
    </lineage>
</organism>
<proteinExistence type="predicted"/>
<dbReference type="GO" id="GO:0009245">
    <property type="term" value="P:lipid A biosynthetic process"/>
    <property type="evidence" value="ECO:0007669"/>
    <property type="project" value="TreeGrafter"/>
</dbReference>
<evidence type="ECO:0000313" key="3">
    <source>
        <dbReference type="Proteomes" id="UP000487649"/>
    </source>
</evidence>